<dbReference type="EMBL" id="DWZI01000008">
    <property type="protein sequence ID" value="HJA84915.1"/>
    <property type="molecule type" value="Genomic_DNA"/>
</dbReference>
<keyword evidence="1" id="KW-1133">Transmembrane helix</keyword>
<feature type="transmembrane region" description="Helical" evidence="1">
    <location>
        <begin position="994"/>
        <end position="1015"/>
    </location>
</feature>
<feature type="transmembrane region" description="Helical" evidence="1">
    <location>
        <begin position="471"/>
        <end position="494"/>
    </location>
</feature>
<keyword evidence="1" id="KW-0472">Membrane</keyword>
<feature type="transmembrane region" description="Helical" evidence="1">
    <location>
        <begin position="1067"/>
        <end position="1096"/>
    </location>
</feature>
<accession>A0A9D2HTZ2</accession>
<protein>
    <submittedName>
        <fullName evidence="2">Efflux RND transporter permease subunit</fullName>
    </submittedName>
</protein>
<feature type="transmembrane region" description="Helical" evidence="1">
    <location>
        <begin position="567"/>
        <end position="584"/>
    </location>
</feature>
<evidence type="ECO:0000313" key="3">
    <source>
        <dbReference type="Proteomes" id="UP000823862"/>
    </source>
</evidence>
<sequence>MTQKRPHPSAIQTDHQRVVVGGLSSFTLIVSFICLALVGLALIPMLPVKLNPSRSLPGFTVSYSMPNASSRVIEMEVTSRLEAMLARIRGVEKMSSTSGNGYGSITIDLDKHTDVDAVRFEASTIIRQTWSELPDGVSYPVIQMKVPERDAQRPFLSFTLNAPSTPILIQQYAEEHIKPRLARLDGVYKVEINGATPMEWQLEYDSEQLRRLGVTIQDITQAVENHYRREFLGTNDVSDGKGGRQWIRLALVPEGSASHFDAATIPVTTADGKILRLDELVKVTHIEAAPQSYYRINGLNSIYLSVTAEETANQLRLATTVMDEMEAMKSILPVGYEIHISYDATEYISEELDKIYYRTGLTVLILLAFVWLITRRLRYLFLIVVSLAVNICVAGIFYYLFGLEMQLYSLAGITVSLNLVIDATIVMTDHILHRHNLKAYLSVLAATLTTMGALVIIFFLKEEIRLNLQDFAAVVIINLGVSLFVSLFFVPSLIEKLGLVKSRPFSLKGIWKVLRRHKRKSLGSDKENYRHARWQQFRSRYLSGKRPTVYFTRFYERLICLLRRRRWAVWVVLILAFGLPVFLLPEKIEDDSRWAELYNKTVGTSTYKENIKPIIDKALGGTLRLFVEKVYNGSYFTRNEEVVLIATATLPNGSTLEQMNTLMKRMETYLSQFKEIRQFHTSVYNARRGGINVYFKKEYQHTSFPYTLKANIISKALQLGGGSWGVYGLQDQGFSNDVRESAGSYRVVMFGYNYDELYEWAERLKSKLLTHRRIKEVLINSEFSYWKDDYQEYYFNLNKQRMAQEDISATPLFAAVQPIFGRDINIGTVVTKDGTENIKLSSRQSNEYDIWAMQFYPYGTDNDKHYKLSDLAEVEKGQMPQQIAKEDQQYRLCLQYEYIGSGEMGRRLLEKDLEEFNKLLPMGYTAKSERSYWYWGKDNSKQYLLLLLVIAIIFLITGILFNSLKQPLAIISVIPVSYIGVFLTFYLFRLNFDQGGFASFVLLCGITVNASIYIMNEYNSLRRRFPKLTPLHAYTKAWNGKVVPIFLTVVSTILGFIPFMMGTDKEAFWFPLAAGTIGGLLMSVVGIFFFLPLLVLRRKDVGEKKKQKRKRLLPKFARIRKSSTTPH</sequence>
<dbReference type="PRINTS" id="PR00702">
    <property type="entry name" value="ACRIFLAVINRP"/>
</dbReference>
<dbReference type="SUPFAM" id="SSF82693">
    <property type="entry name" value="Multidrug efflux transporter AcrB pore domain, PN1, PN2, PC1 and PC2 subdomains"/>
    <property type="match status" value="2"/>
</dbReference>
<name>A0A9D2HTZ2_9BACE</name>
<dbReference type="Gene3D" id="3.30.70.1320">
    <property type="entry name" value="Multidrug efflux transporter AcrB pore domain like"/>
    <property type="match status" value="1"/>
</dbReference>
<feature type="transmembrane region" description="Helical" evidence="1">
    <location>
        <begin position="1042"/>
        <end position="1061"/>
    </location>
</feature>
<reference evidence="2" key="1">
    <citation type="journal article" date="2021" name="PeerJ">
        <title>Extensive microbial diversity within the chicken gut microbiome revealed by metagenomics and culture.</title>
        <authorList>
            <person name="Gilroy R."/>
            <person name="Ravi A."/>
            <person name="Getino M."/>
            <person name="Pursley I."/>
            <person name="Horton D.L."/>
            <person name="Alikhan N.F."/>
            <person name="Baker D."/>
            <person name="Gharbi K."/>
            <person name="Hall N."/>
            <person name="Watson M."/>
            <person name="Adriaenssens E.M."/>
            <person name="Foster-Nyarko E."/>
            <person name="Jarju S."/>
            <person name="Secka A."/>
            <person name="Antonio M."/>
            <person name="Oren A."/>
            <person name="Chaudhuri R.R."/>
            <person name="La Ragione R."/>
            <person name="Hildebrand F."/>
            <person name="Pallen M.J."/>
        </authorList>
    </citation>
    <scope>NUCLEOTIDE SEQUENCE</scope>
    <source>
        <strain evidence="2">ChiHjej12B11-9795</strain>
    </source>
</reference>
<dbReference type="PANTHER" id="PTHR32063:SF0">
    <property type="entry name" value="SWARMING MOTILITY PROTEIN SWRC"/>
    <property type="match status" value="1"/>
</dbReference>
<feature type="transmembrane region" description="Helical" evidence="1">
    <location>
        <begin position="968"/>
        <end position="988"/>
    </location>
</feature>
<dbReference type="InterPro" id="IPR027463">
    <property type="entry name" value="AcrB_DN_DC_subdom"/>
</dbReference>
<dbReference type="GO" id="GO:0042910">
    <property type="term" value="F:xenobiotic transmembrane transporter activity"/>
    <property type="evidence" value="ECO:0007669"/>
    <property type="project" value="TreeGrafter"/>
</dbReference>
<dbReference type="PANTHER" id="PTHR32063">
    <property type="match status" value="1"/>
</dbReference>
<dbReference type="Gene3D" id="1.20.1640.10">
    <property type="entry name" value="Multidrug efflux transporter AcrB transmembrane domain"/>
    <property type="match status" value="2"/>
</dbReference>
<dbReference type="SUPFAM" id="SSF82866">
    <property type="entry name" value="Multidrug efflux transporter AcrB transmembrane domain"/>
    <property type="match status" value="2"/>
</dbReference>
<evidence type="ECO:0000313" key="2">
    <source>
        <dbReference type="EMBL" id="HJA84915.1"/>
    </source>
</evidence>
<evidence type="ECO:0000256" key="1">
    <source>
        <dbReference type="SAM" id="Phobius"/>
    </source>
</evidence>
<dbReference type="Gene3D" id="3.30.2090.10">
    <property type="entry name" value="Multidrug efflux transporter AcrB TolC docking domain, DN and DC subdomains"/>
    <property type="match status" value="2"/>
</dbReference>
<gene>
    <name evidence="2" type="ORF">H9950_01725</name>
</gene>
<keyword evidence="1" id="KW-0812">Transmembrane</keyword>
<reference evidence="2" key="2">
    <citation type="submission" date="2021-04" db="EMBL/GenBank/DDBJ databases">
        <authorList>
            <person name="Gilroy R."/>
        </authorList>
    </citation>
    <scope>NUCLEOTIDE SEQUENCE</scope>
    <source>
        <strain evidence="2">ChiHjej12B11-9795</strain>
    </source>
</reference>
<dbReference type="Pfam" id="PF00873">
    <property type="entry name" value="ACR_tran"/>
    <property type="match status" value="2"/>
</dbReference>
<dbReference type="AlphaFoldDB" id="A0A9D2HTZ2"/>
<dbReference type="Proteomes" id="UP000823862">
    <property type="component" value="Unassembled WGS sequence"/>
</dbReference>
<feature type="transmembrane region" description="Helical" evidence="1">
    <location>
        <begin position="20"/>
        <end position="46"/>
    </location>
</feature>
<dbReference type="GO" id="GO:0005886">
    <property type="term" value="C:plasma membrane"/>
    <property type="evidence" value="ECO:0007669"/>
    <property type="project" value="TreeGrafter"/>
</dbReference>
<feature type="transmembrane region" description="Helical" evidence="1">
    <location>
        <begin position="355"/>
        <end position="373"/>
    </location>
</feature>
<dbReference type="Gene3D" id="3.30.70.1440">
    <property type="entry name" value="Multidrug efflux transporter AcrB pore domain"/>
    <property type="match status" value="1"/>
</dbReference>
<proteinExistence type="predicted"/>
<dbReference type="Gene3D" id="3.30.70.1430">
    <property type="entry name" value="Multidrug efflux transporter AcrB pore domain"/>
    <property type="match status" value="2"/>
</dbReference>
<feature type="transmembrane region" description="Helical" evidence="1">
    <location>
        <begin position="407"/>
        <end position="427"/>
    </location>
</feature>
<dbReference type="SUPFAM" id="SSF82714">
    <property type="entry name" value="Multidrug efflux transporter AcrB TolC docking domain, DN and DC subdomains"/>
    <property type="match status" value="1"/>
</dbReference>
<dbReference type="InterPro" id="IPR001036">
    <property type="entry name" value="Acrflvin-R"/>
</dbReference>
<organism evidence="2 3">
    <name type="scientific">Candidatus Bacteroides avicola</name>
    <dbReference type="NCBI Taxonomy" id="2838468"/>
    <lineage>
        <taxon>Bacteria</taxon>
        <taxon>Pseudomonadati</taxon>
        <taxon>Bacteroidota</taxon>
        <taxon>Bacteroidia</taxon>
        <taxon>Bacteroidales</taxon>
        <taxon>Bacteroidaceae</taxon>
        <taxon>Bacteroides</taxon>
    </lineage>
</organism>
<feature type="transmembrane region" description="Helical" evidence="1">
    <location>
        <begin position="439"/>
        <end position="459"/>
    </location>
</feature>
<feature type="transmembrane region" description="Helical" evidence="1">
    <location>
        <begin position="943"/>
        <end position="961"/>
    </location>
</feature>
<comment type="caution">
    <text evidence="2">The sequence shown here is derived from an EMBL/GenBank/DDBJ whole genome shotgun (WGS) entry which is preliminary data.</text>
</comment>
<feature type="transmembrane region" description="Helical" evidence="1">
    <location>
        <begin position="380"/>
        <end position="401"/>
    </location>
</feature>